<dbReference type="SUPFAM" id="SSF53335">
    <property type="entry name" value="S-adenosyl-L-methionine-dependent methyltransferases"/>
    <property type="match status" value="1"/>
</dbReference>
<evidence type="ECO:0000256" key="10">
    <source>
        <dbReference type="SAM" id="MobiDB-lite"/>
    </source>
</evidence>
<comment type="caution">
    <text evidence="11">The sequence shown here is derived from an EMBL/GenBank/DDBJ whole genome shotgun (WGS) entry which is preliminary data.</text>
</comment>
<dbReference type="PANTHER" id="PTHR14614:SF39">
    <property type="entry name" value="HISTIDINE PROTEIN METHYLTRANSFERASE 1 HOMOLOG"/>
    <property type="match status" value="1"/>
</dbReference>
<keyword evidence="7" id="KW-0949">S-adenosyl-L-methionine</keyword>
<dbReference type="PANTHER" id="PTHR14614">
    <property type="entry name" value="HEPATOCELLULAR CARCINOMA-ASSOCIATED ANTIGEN"/>
    <property type="match status" value="1"/>
</dbReference>
<dbReference type="InterPro" id="IPR019410">
    <property type="entry name" value="Methyltransf_16"/>
</dbReference>
<keyword evidence="6" id="KW-0808">Transferase</keyword>
<dbReference type="GO" id="GO:0018064">
    <property type="term" value="F:protein-L-histidine N-tele-methyltransferase activity"/>
    <property type="evidence" value="ECO:0007669"/>
    <property type="project" value="UniProtKB-EC"/>
</dbReference>
<evidence type="ECO:0000313" key="12">
    <source>
        <dbReference type="Proteomes" id="UP001627154"/>
    </source>
</evidence>
<evidence type="ECO:0000256" key="1">
    <source>
        <dbReference type="ARBA" id="ARBA00004123"/>
    </source>
</evidence>
<evidence type="ECO:0000256" key="3">
    <source>
        <dbReference type="ARBA" id="ARBA00012533"/>
    </source>
</evidence>
<organism evidence="11 12">
    <name type="scientific">Trichogramma kaykai</name>
    <dbReference type="NCBI Taxonomy" id="54128"/>
    <lineage>
        <taxon>Eukaryota</taxon>
        <taxon>Metazoa</taxon>
        <taxon>Ecdysozoa</taxon>
        <taxon>Arthropoda</taxon>
        <taxon>Hexapoda</taxon>
        <taxon>Insecta</taxon>
        <taxon>Pterygota</taxon>
        <taxon>Neoptera</taxon>
        <taxon>Endopterygota</taxon>
        <taxon>Hymenoptera</taxon>
        <taxon>Apocrita</taxon>
        <taxon>Proctotrupomorpha</taxon>
        <taxon>Chalcidoidea</taxon>
        <taxon>Trichogrammatidae</taxon>
        <taxon>Trichogramma</taxon>
    </lineage>
</organism>
<comment type="subcellular location">
    <subcellularLocation>
        <location evidence="2">Cytoplasm</location>
    </subcellularLocation>
    <subcellularLocation>
        <location evidence="1">Nucleus</location>
    </subcellularLocation>
</comment>
<dbReference type="EMBL" id="JBJJXI010000055">
    <property type="protein sequence ID" value="KAL3399568.1"/>
    <property type="molecule type" value="Genomic_DNA"/>
</dbReference>
<proteinExistence type="inferred from homology"/>
<dbReference type="GO" id="GO:0005737">
    <property type="term" value="C:cytoplasm"/>
    <property type="evidence" value="ECO:0007669"/>
    <property type="project" value="UniProtKB-SubCell"/>
</dbReference>
<gene>
    <name evidence="11" type="ORF">TKK_006838</name>
</gene>
<sequence length="283" mass="32163">MFKFNFGNADVTNEEKSENKDDELQWFPAKEVRIPTHLLEKGVDKELVFSNNTSIENCPLKLVDSNAVIDKLTEENSEIIVEAESKHSDLLPAKYEGGLKIWECTYDLGNHILNEKISLENKKILDLGCGAGILGIIALLKGSTVDFQDYNQEVIEAYTIPNVILNCDGSDVIEKKCKFYCGDWKAFIDLKESSENDEKYDFILTSETIYNPDNNEKLYNVFKHLLKKNGIGFVAGKVHYFGVGGNMREFESLIKKDDVFEVTSICCNTEGLRREILILKQHQ</sequence>
<dbReference type="Pfam" id="PF10294">
    <property type="entry name" value="Methyltransf_16"/>
    <property type="match status" value="1"/>
</dbReference>
<dbReference type="Gene3D" id="3.40.50.150">
    <property type="entry name" value="Vaccinia Virus protein VP39"/>
    <property type="match status" value="1"/>
</dbReference>
<keyword evidence="12" id="KW-1185">Reference proteome</keyword>
<dbReference type="GO" id="GO:0005634">
    <property type="term" value="C:nucleus"/>
    <property type="evidence" value="ECO:0007669"/>
    <property type="project" value="UniProtKB-SubCell"/>
</dbReference>
<dbReference type="AlphaFoldDB" id="A0ABD2X3Y0"/>
<protein>
    <recommendedName>
        <fullName evidence="3">protein-histidine N-methyltransferase</fullName>
        <ecNumber evidence="3">2.1.1.85</ecNumber>
    </recommendedName>
</protein>
<evidence type="ECO:0000256" key="8">
    <source>
        <dbReference type="ARBA" id="ARBA00023242"/>
    </source>
</evidence>
<dbReference type="Proteomes" id="UP001627154">
    <property type="component" value="Unassembled WGS sequence"/>
</dbReference>
<keyword evidence="4" id="KW-0963">Cytoplasm</keyword>
<reference evidence="11 12" key="1">
    <citation type="journal article" date="2024" name="bioRxiv">
        <title>A reference genome for Trichogramma kaykai: A tiny desert-dwelling parasitoid wasp with competing sex-ratio distorters.</title>
        <authorList>
            <person name="Culotta J."/>
            <person name="Lindsey A.R."/>
        </authorList>
    </citation>
    <scope>NUCLEOTIDE SEQUENCE [LARGE SCALE GENOMIC DNA]</scope>
    <source>
        <strain evidence="11 12">KSX58</strain>
    </source>
</reference>
<evidence type="ECO:0000256" key="9">
    <source>
        <dbReference type="ARBA" id="ARBA00038126"/>
    </source>
</evidence>
<keyword evidence="5" id="KW-0489">Methyltransferase</keyword>
<dbReference type="EC" id="2.1.1.85" evidence="3"/>
<evidence type="ECO:0000256" key="4">
    <source>
        <dbReference type="ARBA" id="ARBA00022490"/>
    </source>
</evidence>
<evidence type="ECO:0000256" key="6">
    <source>
        <dbReference type="ARBA" id="ARBA00022679"/>
    </source>
</evidence>
<dbReference type="InterPro" id="IPR029063">
    <property type="entry name" value="SAM-dependent_MTases_sf"/>
</dbReference>
<keyword evidence="8" id="KW-0539">Nucleus</keyword>
<comment type="similarity">
    <text evidence="9">Belongs to the methyltransferase superfamily. METTL18 family.</text>
</comment>
<evidence type="ECO:0000256" key="5">
    <source>
        <dbReference type="ARBA" id="ARBA00022603"/>
    </source>
</evidence>
<evidence type="ECO:0000256" key="7">
    <source>
        <dbReference type="ARBA" id="ARBA00022691"/>
    </source>
</evidence>
<evidence type="ECO:0000256" key="2">
    <source>
        <dbReference type="ARBA" id="ARBA00004496"/>
    </source>
</evidence>
<dbReference type="CDD" id="cd02440">
    <property type="entry name" value="AdoMet_MTases"/>
    <property type="match status" value="1"/>
</dbReference>
<name>A0ABD2X3Y0_9HYME</name>
<dbReference type="GO" id="GO:0032259">
    <property type="term" value="P:methylation"/>
    <property type="evidence" value="ECO:0007669"/>
    <property type="project" value="UniProtKB-KW"/>
</dbReference>
<evidence type="ECO:0000313" key="11">
    <source>
        <dbReference type="EMBL" id="KAL3399568.1"/>
    </source>
</evidence>
<feature type="region of interest" description="Disordered" evidence="10">
    <location>
        <begin position="1"/>
        <end position="21"/>
    </location>
</feature>
<accession>A0ABD2X3Y0</accession>